<sequence>MRPIFLPPSRFHSLSFQISIPKLNGKAKTAIEGKLVTGLSLIYSAPSGNFPEVVELLVGSMDSELSLIEISGEDDSFLLQPIPIPSDASTSLDKNYFPCSPLQSIEGAAPSVSSGGVDKENIGVKSLQRKRKNKKGAYNLRKSLAWNRAFLTEEGVLDPVELSMISGNGCDAMSDKLAVIHEIDKELSHENAASHSGSGRLPALEPKFPRVVGTRGQSASRSSIKTSLTTAKPTRIPVPSVKRRVLAAQDVNSSRSKHGSSSSVMASSSLKRAASSNTTNIGSKDLKKVSKPRTVNPDSSLHLHSSTANTTSSFGDSKQTQHVKPDIPAGRGIRVKRPLGNAAGPQQNFTRSIPAGKPTTAKSTAQQASESMLAKPRSGLDTLNVKNMLKPIKPSSRNEVKSASTGVSLVENAEFSEVKIQHQQLQKTEPTGLRMPSPSFSFFAQPKVKASPRSIINTQSFSALPPLSSNINTPRKVGSADIMMLAPVHKMMLTPDMKSESNSMGISSNVKTSVGCIAIPRQRGDSNKICDNLKSFQQVDVGESPNHSKFSSLHKEACKDLREDINKLVSDVHKEDESMTEGRTTCHISPVIDTQTKEECITMSWKDQGAFSQPKPEDYTTSSHLPMCLSGRLYCADNDREVHQSRNISSTGDCCQTVGETQFPERHDRNASGLSSPYRSMDIVSPARWCKCEDDDPDGRLLDSEDGINRGSSNSLKVEIGMALADSHCLIHADAVSEGLSDLKDSSSNSVQPFNLVSPTEDILKESTGHIIASGMAPASTDVTVTGGINSFIVPNHMNSDEHGSLDSPWLGDDHQAASLSMASGDGVSNGKRKDEDAIPKASDAYQWKCPLLPTDGSVNSDQTTSLVQVDSSHDVGVHSDSGDMIDASSHLKSQTERGFVELDISASAENAIGDVAVAIDDSVKIESEKKIEMPGSVATYDNLSCEMNILNAPKCVTSDEHSFVSAEYKVLDCSPQLGNQQTSSPNGMLADKAANEECIIVTELNRAKDSSSLVSNVEMNDDNILVASGAASLQEPETGSASHGSANRIESPVAQDTPDDLAEFLYIDSPLQPLVGHASYQSSSPVREESPCDIVASPSISGNKIILSSNVESQSSSPPVNVEADISFASNVQHETESCTMTRDVNDSSSPPESLEKDQKQDHVVVKPPLDAVPYSDEWLAAMEAAGEDILKMKSGAVQNSPRERSEPEPSPWSPVRRKNNQAIGPFDCTKFVNPNVSTNSP</sequence>
<dbReference type="Proteomes" id="UP001057402">
    <property type="component" value="Chromosome 5"/>
</dbReference>
<name>A0ACB9QTR1_9MYRT</name>
<evidence type="ECO:0000313" key="1">
    <source>
        <dbReference type="EMBL" id="KAI4368794.1"/>
    </source>
</evidence>
<gene>
    <name evidence="1" type="ORF">MLD38_017308</name>
</gene>
<keyword evidence="2" id="KW-1185">Reference proteome</keyword>
<organism evidence="1 2">
    <name type="scientific">Melastoma candidum</name>
    <dbReference type="NCBI Taxonomy" id="119954"/>
    <lineage>
        <taxon>Eukaryota</taxon>
        <taxon>Viridiplantae</taxon>
        <taxon>Streptophyta</taxon>
        <taxon>Embryophyta</taxon>
        <taxon>Tracheophyta</taxon>
        <taxon>Spermatophyta</taxon>
        <taxon>Magnoliopsida</taxon>
        <taxon>eudicotyledons</taxon>
        <taxon>Gunneridae</taxon>
        <taxon>Pentapetalae</taxon>
        <taxon>rosids</taxon>
        <taxon>malvids</taxon>
        <taxon>Myrtales</taxon>
        <taxon>Melastomataceae</taxon>
        <taxon>Melastomatoideae</taxon>
        <taxon>Melastomateae</taxon>
        <taxon>Melastoma</taxon>
    </lineage>
</organism>
<dbReference type="EMBL" id="CM042884">
    <property type="protein sequence ID" value="KAI4368794.1"/>
    <property type="molecule type" value="Genomic_DNA"/>
</dbReference>
<reference evidence="2" key="1">
    <citation type="journal article" date="2023" name="Front. Plant Sci.">
        <title>Chromosomal-level genome assembly of Melastoma candidum provides insights into trichome evolution.</title>
        <authorList>
            <person name="Zhong Y."/>
            <person name="Wu W."/>
            <person name="Sun C."/>
            <person name="Zou P."/>
            <person name="Liu Y."/>
            <person name="Dai S."/>
            <person name="Zhou R."/>
        </authorList>
    </citation>
    <scope>NUCLEOTIDE SEQUENCE [LARGE SCALE GENOMIC DNA]</scope>
</reference>
<accession>A0ACB9QTR1</accession>
<evidence type="ECO:0000313" key="2">
    <source>
        <dbReference type="Proteomes" id="UP001057402"/>
    </source>
</evidence>
<protein>
    <submittedName>
        <fullName evidence="1">Uncharacterized protein</fullName>
    </submittedName>
</protein>
<comment type="caution">
    <text evidence="1">The sequence shown here is derived from an EMBL/GenBank/DDBJ whole genome shotgun (WGS) entry which is preliminary data.</text>
</comment>
<proteinExistence type="predicted"/>